<evidence type="ECO:0000313" key="2">
    <source>
        <dbReference type="Proteomes" id="UP000184032"/>
    </source>
</evidence>
<reference evidence="1 2" key="1">
    <citation type="submission" date="2016-11" db="EMBL/GenBank/DDBJ databases">
        <authorList>
            <person name="Jaros S."/>
            <person name="Januszkiewicz K."/>
            <person name="Wedrychowicz H."/>
        </authorList>
    </citation>
    <scope>NUCLEOTIDE SEQUENCE [LARGE SCALE GENOMIC DNA]</scope>
    <source>
        <strain evidence="1 2">DSM 21120</strain>
    </source>
</reference>
<dbReference type="STRING" id="1120995.SAMN02745245_00062"/>
<evidence type="ECO:0000313" key="1">
    <source>
        <dbReference type="EMBL" id="SHG92805.1"/>
    </source>
</evidence>
<sequence>MNYINKINMFEDFFEHRSFLINKYSNGNITKREFLKYNYDYFISVNARPFLKIDSYEKGLFNYQYYNGMAKYYKMLAKEVKNTKKHSRYYNYYLNLGNKYYDGKDESALAILKLQDFEDVQSYFIKCDSDYLKDSLYEIVLENKTEAIFHSKAEWLLKILKEKKVFDSDVKTSLIEEYINEKY</sequence>
<name>A0A1M5NTN5_9FIRM</name>
<dbReference type="InterPro" id="IPR046590">
    <property type="entry name" value="DUF6648"/>
</dbReference>
<dbReference type="SUPFAM" id="SSF160574">
    <property type="entry name" value="BT0923-like"/>
    <property type="match status" value="1"/>
</dbReference>
<dbReference type="Pfam" id="PF20353">
    <property type="entry name" value="DUF6648"/>
    <property type="match status" value="1"/>
</dbReference>
<accession>A0A1M5NTN5</accession>
<dbReference type="AlphaFoldDB" id="A0A1M5NTN5"/>
<keyword evidence="2" id="KW-1185">Reference proteome</keyword>
<dbReference type="Proteomes" id="UP000184032">
    <property type="component" value="Unassembled WGS sequence"/>
</dbReference>
<gene>
    <name evidence="1" type="ORF">SAMN02745245_00062</name>
</gene>
<dbReference type="EMBL" id="FQXI01000001">
    <property type="protein sequence ID" value="SHG92805.1"/>
    <property type="molecule type" value="Genomic_DNA"/>
</dbReference>
<proteinExistence type="predicted"/>
<organism evidence="1 2">
    <name type="scientific">Anaerosphaera aminiphila DSM 21120</name>
    <dbReference type="NCBI Taxonomy" id="1120995"/>
    <lineage>
        <taxon>Bacteria</taxon>
        <taxon>Bacillati</taxon>
        <taxon>Bacillota</taxon>
        <taxon>Tissierellia</taxon>
        <taxon>Tissierellales</taxon>
        <taxon>Peptoniphilaceae</taxon>
        <taxon>Anaerosphaera</taxon>
    </lineage>
</organism>
<protein>
    <submittedName>
        <fullName evidence="1">Uncharacterized protein</fullName>
    </submittedName>
</protein>